<dbReference type="AlphaFoldDB" id="A0A7S2UF03"/>
<sequence>MALSVVSGRLKPRLQGHNNENCISVAPLSLPSGTIVCASSSDAEKAMGSSRLRSVRLSSFLQEIHSYTRDTIVDHCWTTLDAEESKQSNVQHDETDVHRDDPVEILVILTRCPYAKHNAEERSSNKSTPQDEKDSNFTASRILLYQKRYLKSNVLHQSPDEQNVRSWVCVGRMEFSEFCIGVVADKTCLAVAQTHGATWYNLPNLIRCLADSSEEETRPTTTSLPLHIMQNHAVHAMCLVHPYFVAVSGHRLGVWNVDDARRKDGTSMGAIWATVLPDLGNVKVSSIQLSLSPHGNIVIVVSCWNGLVYVYQGQRSKSDAQEFHLTMAMDGTLPCWQYPTIGASSDDTLFPTFCAILTPGPYNSLEHTLLAVSTPASTRIRCYDLDSIQELPDIHSGTKGEVHGILSVRYRNATTSACTSHSTYLVWIDEQDILCEANWHQPTGTDNSETQLWCDLPFIREGDTIRIAPLSSKFTVNSNHALSIMRDTSQDNWKLEWNDRTIELPFLGDEAVLQLARDSALCPKCRHSQPTSFIVVSKVFTCIFLPSPDNYMYIYNWTAKGWKIVELVSPVFETSHLHDANYSRGALHSIQYTSSIFQERYLLLVSMWTKVQHGTHQLTLQIFDLESKEIVSPRKVTLSLEEYGENERMDSLHLQRNGTFVSVEGAPDTWIFTLVMIHSDGMQRLLIWQICDGVDATVACVDNDAQLHKVVHFSSLGDFELESGKDDDHNMTVSLVEVLGCSRNSEHDNSGRLRIRLRIGRTIFHHFLSNQ</sequence>
<organism evidence="1">
    <name type="scientific">Attheya septentrionalis</name>
    <dbReference type="NCBI Taxonomy" id="420275"/>
    <lineage>
        <taxon>Eukaryota</taxon>
        <taxon>Sar</taxon>
        <taxon>Stramenopiles</taxon>
        <taxon>Ochrophyta</taxon>
        <taxon>Bacillariophyta</taxon>
        <taxon>Coscinodiscophyceae</taxon>
        <taxon>Chaetocerotophycidae</taxon>
        <taxon>Chaetocerotales</taxon>
        <taxon>Attheyaceae</taxon>
        <taxon>Attheya</taxon>
    </lineage>
</organism>
<protein>
    <submittedName>
        <fullName evidence="1">Uncharacterized protein</fullName>
    </submittedName>
</protein>
<dbReference type="SUPFAM" id="SSF69322">
    <property type="entry name" value="Tricorn protease domain 2"/>
    <property type="match status" value="1"/>
</dbReference>
<accession>A0A7S2UF03</accession>
<gene>
    <name evidence="1" type="ORF">ASEP1449_LOCUS8309</name>
</gene>
<dbReference type="EMBL" id="HBHQ01012488">
    <property type="protein sequence ID" value="CAD9816477.1"/>
    <property type="molecule type" value="Transcribed_RNA"/>
</dbReference>
<reference evidence="1" key="1">
    <citation type="submission" date="2021-01" db="EMBL/GenBank/DDBJ databases">
        <authorList>
            <person name="Corre E."/>
            <person name="Pelletier E."/>
            <person name="Niang G."/>
            <person name="Scheremetjew M."/>
            <person name="Finn R."/>
            <person name="Kale V."/>
            <person name="Holt S."/>
            <person name="Cochrane G."/>
            <person name="Meng A."/>
            <person name="Brown T."/>
            <person name="Cohen L."/>
        </authorList>
    </citation>
    <scope>NUCLEOTIDE SEQUENCE</scope>
    <source>
        <strain evidence="1">CCMP2084</strain>
    </source>
</reference>
<evidence type="ECO:0000313" key="1">
    <source>
        <dbReference type="EMBL" id="CAD9816477.1"/>
    </source>
</evidence>
<proteinExistence type="predicted"/>
<name>A0A7S2UF03_9STRA</name>